<dbReference type="OrthoDB" id="5149112at2"/>
<evidence type="ECO:0000256" key="1">
    <source>
        <dbReference type="SAM" id="MobiDB-lite"/>
    </source>
</evidence>
<reference evidence="2 3" key="1">
    <citation type="submission" date="2019-06" db="EMBL/GenBank/DDBJ databases">
        <title>Sequencing the genomes of 1000 actinobacteria strains.</title>
        <authorList>
            <person name="Klenk H.-P."/>
        </authorList>
    </citation>
    <scope>NUCLEOTIDE SEQUENCE [LARGE SCALE GENOMIC DNA]</scope>
    <source>
        <strain evidence="2 3">DSM 19560</strain>
    </source>
</reference>
<dbReference type="EMBL" id="VIVQ01000001">
    <property type="protein sequence ID" value="TWE11532.1"/>
    <property type="molecule type" value="Genomic_DNA"/>
</dbReference>
<feature type="compositionally biased region" description="Basic and acidic residues" evidence="1">
    <location>
        <begin position="177"/>
        <end position="197"/>
    </location>
</feature>
<feature type="region of interest" description="Disordered" evidence="1">
    <location>
        <begin position="165"/>
        <end position="212"/>
    </location>
</feature>
<gene>
    <name evidence="2" type="ORF">BKA23_0305</name>
</gene>
<keyword evidence="3" id="KW-1185">Reference proteome</keyword>
<name>A0A561E7E6_9MICO</name>
<evidence type="ECO:0000313" key="3">
    <source>
        <dbReference type="Proteomes" id="UP000318297"/>
    </source>
</evidence>
<protein>
    <submittedName>
        <fullName evidence="2">Uncharacterized protein</fullName>
    </submittedName>
</protein>
<dbReference type="RefSeq" id="WP_145224859.1">
    <property type="nucleotide sequence ID" value="NZ_VIVQ01000001.1"/>
</dbReference>
<sequence length="212" mass="21217">MPTSKPSALQSPVAQNLASAGIAGVVTLIRPARFPRLLRRGLSLANTAGTAGSAYLNFKHKDGVPEGDSLGTAIEAGSAIGAVTGGLMLVTSGIGLKVDSKVESVLVKRGVKHPRLVMAVGVAGIIFAVKTVQDATGKKAAKLADKGKEQAARVAPKAVNKLASVADSTAGDSGAQAKDHETAGESAAVKKADEKAADAPAEAADSTEKATD</sequence>
<dbReference type="Proteomes" id="UP000318297">
    <property type="component" value="Unassembled WGS sequence"/>
</dbReference>
<proteinExistence type="predicted"/>
<organism evidence="2 3">
    <name type="scientific">Rudaeicoccus suwonensis</name>
    <dbReference type="NCBI Taxonomy" id="657409"/>
    <lineage>
        <taxon>Bacteria</taxon>
        <taxon>Bacillati</taxon>
        <taxon>Actinomycetota</taxon>
        <taxon>Actinomycetes</taxon>
        <taxon>Micrococcales</taxon>
        <taxon>Dermacoccaceae</taxon>
        <taxon>Rudaeicoccus</taxon>
    </lineage>
</organism>
<accession>A0A561E7E6</accession>
<evidence type="ECO:0000313" key="2">
    <source>
        <dbReference type="EMBL" id="TWE11532.1"/>
    </source>
</evidence>
<comment type="caution">
    <text evidence="2">The sequence shown here is derived from an EMBL/GenBank/DDBJ whole genome shotgun (WGS) entry which is preliminary data.</text>
</comment>
<dbReference type="AlphaFoldDB" id="A0A561E7E6"/>